<dbReference type="HOGENOM" id="CLU_026974_1_4_6"/>
<comment type="similarity">
    <text evidence="5">Belongs to the bacterial solute-binding protein PotD/PotF family.</text>
</comment>
<keyword evidence="3 7" id="KW-0732">Signal</keyword>
<dbReference type="SUPFAM" id="SSF53850">
    <property type="entry name" value="Periplasmic binding protein-like II"/>
    <property type="match status" value="1"/>
</dbReference>
<dbReference type="GO" id="GO:0015846">
    <property type="term" value="P:polyamine transport"/>
    <property type="evidence" value="ECO:0007669"/>
    <property type="project" value="InterPro"/>
</dbReference>
<dbReference type="GO" id="GO:0019808">
    <property type="term" value="F:polyamine binding"/>
    <property type="evidence" value="ECO:0007669"/>
    <property type="project" value="InterPro"/>
</dbReference>
<keyword evidence="2 5" id="KW-0813">Transport</keyword>
<feature type="chain" id="PRO_5003224002" description="Putrescine-binding periplasmic protein" evidence="7">
    <location>
        <begin position="22"/>
        <end position="377"/>
    </location>
</feature>
<sequence>MFKFKCALCALTVALTSVAAAADDNNKVNIWNWSDYIGENTVADFSKASGLNANYVMFDSNEMVEARLLSGKTGFDAVMMVSYYVPRLAKAGALQKIDKSLIPNWSNLDDKRMEILRTIDPNNDYAYPYTEISLGIAYNDKKIAEIFGPDFKVDSWDFLFKKENSDKLKQCGIAVLDSPIEVISAAMHYLGKDPNSEKASDYEEAEKLLTALASNVRYFHSSRYINELASGEICAAIGYSGDILQADKRAIQANRDYRIKYVFPKEGSLLWFDCWTIPAGAENYKGAHAWFNYLLDPQVAKSVSNEIRYILPVKGAMDNLDPELSADPNVNLTPELLSKAYFPQTPSGKVSRITNRVWNAMKLNADASANEEASGWE</sequence>
<evidence type="ECO:0000256" key="4">
    <source>
        <dbReference type="ARBA" id="ARBA00022764"/>
    </source>
</evidence>
<feature type="signal peptide" evidence="7">
    <location>
        <begin position="1"/>
        <end position="21"/>
    </location>
</feature>
<dbReference type="eggNOG" id="COG0687">
    <property type="taxonomic scope" value="Bacteria"/>
</dbReference>
<name>E8LHL5_SUCHY</name>
<accession>E8LHL5</accession>
<dbReference type="Pfam" id="PF13416">
    <property type="entry name" value="SBP_bac_8"/>
    <property type="match status" value="1"/>
</dbReference>
<dbReference type="GO" id="GO:0042597">
    <property type="term" value="C:periplasmic space"/>
    <property type="evidence" value="ECO:0007669"/>
    <property type="project" value="UniProtKB-SubCell"/>
</dbReference>
<dbReference type="CDD" id="cd13659">
    <property type="entry name" value="PBP2_PotF"/>
    <property type="match status" value="1"/>
</dbReference>
<protein>
    <recommendedName>
        <fullName evidence="5">Putrescine-binding periplasmic protein</fullName>
    </recommendedName>
</protein>
<dbReference type="PIRSF" id="PIRSF019574">
    <property type="entry name" value="Periplasmic_polyamine_BP"/>
    <property type="match status" value="1"/>
</dbReference>
<comment type="caution">
    <text evidence="8">The sequence shown here is derived from an EMBL/GenBank/DDBJ whole genome shotgun (WGS) entry which is preliminary data.</text>
</comment>
<evidence type="ECO:0000313" key="8">
    <source>
        <dbReference type="EMBL" id="EFY08034.1"/>
    </source>
</evidence>
<dbReference type="InterPro" id="IPR006059">
    <property type="entry name" value="SBP"/>
</dbReference>
<comment type="function">
    <text evidence="5">Required for the activity of the bacterial periplasmic transport system of putrescine.</text>
</comment>
<proteinExistence type="inferred from homology"/>
<reference evidence="8 9" key="1">
    <citation type="submission" date="2011-01" db="EMBL/GenBank/DDBJ databases">
        <authorList>
            <person name="Weinstock G."/>
            <person name="Sodergren E."/>
            <person name="Clifton S."/>
            <person name="Fulton L."/>
            <person name="Fulton B."/>
            <person name="Courtney L."/>
            <person name="Fronick C."/>
            <person name="Harrison M."/>
            <person name="Strong C."/>
            <person name="Farmer C."/>
            <person name="Delahaunty K."/>
            <person name="Markovic C."/>
            <person name="Hall O."/>
            <person name="Minx P."/>
            <person name="Tomlinson C."/>
            <person name="Mitreva M."/>
            <person name="Hou S."/>
            <person name="Chen J."/>
            <person name="Wollam A."/>
            <person name="Pepin K.H."/>
            <person name="Johnson M."/>
            <person name="Bhonagiri V."/>
            <person name="Zhang X."/>
            <person name="Suruliraj S."/>
            <person name="Warren W."/>
            <person name="Chinwalla A."/>
            <person name="Mardis E.R."/>
            <person name="Wilson R.K."/>
        </authorList>
    </citation>
    <scope>NUCLEOTIDE SEQUENCE [LARGE SCALE GENOMIC DNA]</scope>
    <source>
        <strain evidence="9">DSM 22608 / JCM 16073 / KCTC 15190 / YIT 12066</strain>
    </source>
</reference>
<dbReference type="STRING" id="762983.HMPREF9444_00188"/>
<evidence type="ECO:0000313" key="9">
    <source>
        <dbReference type="Proteomes" id="UP000018458"/>
    </source>
</evidence>
<gene>
    <name evidence="8" type="ORF">HMPREF9444_00188</name>
</gene>
<dbReference type="PANTHER" id="PTHR30222:SF12">
    <property type="entry name" value="NORSPERMIDINE SENSOR"/>
    <property type="match status" value="1"/>
</dbReference>
<dbReference type="OrthoDB" id="9769319at2"/>
<evidence type="ECO:0000256" key="2">
    <source>
        <dbReference type="ARBA" id="ARBA00022448"/>
    </source>
</evidence>
<evidence type="ECO:0000256" key="1">
    <source>
        <dbReference type="ARBA" id="ARBA00004418"/>
    </source>
</evidence>
<organism evidence="8 9">
    <name type="scientific">Succinatimonas hippei (strain DSM 22608 / JCM 16073 / KCTC 15190 / YIT 12066)</name>
    <dbReference type="NCBI Taxonomy" id="762983"/>
    <lineage>
        <taxon>Bacteria</taxon>
        <taxon>Pseudomonadati</taxon>
        <taxon>Pseudomonadota</taxon>
        <taxon>Gammaproteobacteria</taxon>
        <taxon>Aeromonadales</taxon>
        <taxon>Succinivibrionaceae</taxon>
        <taxon>Succinatimonas</taxon>
    </lineage>
</organism>
<evidence type="ECO:0000256" key="6">
    <source>
        <dbReference type="PIRSR" id="PIRSR019574-1"/>
    </source>
</evidence>
<dbReference type="PANTHER" id="PTHR30222">
    <property type="entry name" value="SPERMIDINE/PUTRESCINE-BINDING PERIPLASMIC PROTEIN"/>
    <property type="match status" value="1"/>
</dbReference>
<dbReference type="InterPro" id="IPR001188">
    <property type="entry name" value="Sperm_putr-bd"/>
</dbReference>
<feature type="binding site" evidence="6">
    <location>
        <position position="83"/>
    </location>
    <ligand>
        <name>spermidine</name>
        <dbReference type="ChEBI" id="CHEBI:57834"/>
    </ligand>
</feature>
<dbReference type="Proteomes" id="UP000018458">
    <property type="component" value="Unassembled WGS sequence"/>
</dbReference>
<dbReference type="AlphaFoldDB" id="E8LHL5"/>
<comment type="subcellular location">
    <subcellularLocation>
        <location evidence="1 5">Periplasm</location>
    </subcellularLocation>
</comment>
<evidence type="ECO:0000256" key="7">
    <source>
        <dbReference type="SAM" id="SignalP"/>
    </source>
</evidence>
<evidence type="ECO:0000256" key="5">
    <source>
        <dbReference type="PIRNR" id="PIRNR019574"/>
    </source>
</evidence>
<dbReference type="EMBL" id="AEVO01000007">
    <property type="protein sequence ID" value="EFY08034.1"/>
    <property type="molecule type" value="Genomic_DNA"/>
</dbReference>
<keyword evidence="4 5" id="KW-0574">Periplasm</keyword>
<dbReference type="Gene3D" id="3.40.190.10">
    <property type="entry name" value="Periplasmic binding protein-like II"/>
    <property type="match status" value="2"/>
</dbReference>
<keyword evidence="9" id="KW-1185">Reference proteome</keyword>
<evidence type="ECO:0000256" key="3">
    <source>
        <dbReference type="ARBA" id="ARBA00022729"/>
    </source>
</evidence>
<dbReference type="PRINTS" id="PR00909">
    <property type="entry name" value="SPERMDNBNDNG"/>
</dbReference>
<dbReference type="RefSeq" id="WP_009142415.1">
    <property type="nucleotide sequence ID" value="NZ_GL830945.1"/>
</dbReference>